<sequence length="398" mass="44513">MKNSQQNPTLASNIRSLPQFFEQGLRPVIPLLADNCSLSISQVRQSLPFLCNAVACQWLAKTVLTKTVLKKTPPTMPAFWAFFADLQHKSPLVFAIHDGMDFNKLQQNQTNSQNFLRQLFDDEQKFALMMGVLLQKSQLPYGNLEKLLGLVAWLSVNLLSAFYQYVTDNQNVTDNQTNDVVQQNIVKQSIVQQSALLAWQHYQMFALHTPDNQVFCQIVHYVPKLGIFQSQKQANMLAKSDDLQNLAPKIELFLAQKPLAIVPNPPKSTKKSAKQISKQAQSNSINQSTDIFAKPTAKQATWVDFLQKYWIATGIGLTAIVMGVVGLLLSDDNAADTKNQADNAKPRYQDVAIIKVTESTDAIKPQKSAKDSEKVKPSKTGVQIKINTQTKTNHSKKN</sequence>
<proteinExistence type="predicted"/>
<dbReference type="OrthoDB" id="9837148at2"/>
<dbReference type="Proteomes" id="UP000023795">
    <property type="component" value="Unassembled WGS sequence"/>
</dbReference>
<feature type="region of interest" description="Disordered" evidence="1">
    <location>
        <begin position="363"/>
        <end position="398"/>
    </location>
</feature>
<evidence type="ECO:0000313" key="4">
    <source>
        <dbReference type="Proteomes" id="UP000023795"/>
    </source>
</evidence>
<protein>
    <submittedName>
        <fullName evidence="3">Uncharacterized protein</fullName>
    </submittedName>
</protein>
<organism evidence="3 4">
    <name type="scientific">Moraxella macacae 0408225</name>
    <dbReference type="NCBI Taxonomy" id="1230338"/>
    <lineage>
        <taxon>Bacteria</taxon>
        <taxon>Pseudomonadati</taxon>
        <taxon>Pseudomonadota</taxon>
        <taxon>Gammaproteobacteria</taxon>
        <taxon>Moraxellales</taxon>
        <taxon>Moraxellaceae</taxon>
        <taxon>Moraxella</taxon>
    </lineage>
</organism>
<gene>
    <name evidence="3" type="ORF">MOMA_08676</name>
</gene>
<evidence type="ECO:0000256" key="1">
    <source>
        <dbReference type="SAM" id="MobiDB-lite"/>
    </source>
</evidence>
<dbReference type="STRING" id="1230338.MOMA_08676"/>
<keyword evidence="4" id="KW-1185">Reference proteome</keyword>
<evidence type="ECO:0000256" key="2">
    <source>
        <dbReference type="SAM" id="Phobius"/>
    </source>
</evidence>
<keyword evidence="2" id="KW-1133">Transmembrane helix</keyword>
<keyword evidence="2" id="KW-0812">Transmembrane</keyword>
<name>L2F789_9GAMM</name>
<feature type="transmembrane region" description="Helical" evidence="2">
    <location>
        <begin position="309"/>
        <end position="329"/>
    </location>
</feature>
<dbReference type="AlphaFoldDB" id="L2F789"/>
<keyword evidence="2" id="KW-0472">Membrane</keyword>
<reference evidence="3 4" key="1">
    <citation type="journal article" date="2013" name="Genome Announc.">
        <title>Genome Sequence of Moraxella macacae 0408225, a Novel Bacterial Species Isolated from a Cynomolgus Macaque with Epistaxis.</title>
        <authorList>
            <person name="Ladner J.T."/>
            <person name="Whitehouse C.A."/>
            <person name="Koroleva G.I."/>
            <person name="Palacios G.F."/>
        </authorList>
    </citation>
    <scope>NUCLEOTIDE SEQUENCE [LARGE SCALE GENOMIC DNA]</scope>
    <source>
        <strain evidence="3 4">0408225</strain>
    </source>
</reference>
<dbReference type="RefSeq" id="WP_009502179.1">
    <property type="nucleotide sequence ID" value="NZ_ANIN01000002.1"/>
</dbReference>
<dbReference type="EMBL" id="ANIN01000002">
    <property type="protein sequence ID" value="ELA08621.1"/>
    <property type="molecule type" value="Genomic_DNA"/>
</dbReference>
<evidence type="ECO:0000313" key="3">
    <source>
        <dbReference type="EMBL" id="ELA08621.1"/>
    </source>
</evidence>
<dbReference type="PATRIC" id="fig|1230338.3.peg.1862"/>
<comment type="caution">
    <text evidence="3">The sequence shown here is derived from an EMBL/GenBank/DDBJ whole genome shotgun (WGS) entry which is preliminary data.</text>
</comment>
<accession>L2F789</accession>